<dbReference type="InterPro" id="IPR007450">
    <property type="entry name" value="BamE_dom"/>
</dbReference>
<evidence type="ECO:0000259" key="5">
    <source>
        <dbReference type="Pfam" id="PF04355"/>
    </source>
</evidence>
<dbReference type="GO" id="GO:0030674">
    <property type="term" value="F:protein-macromolecule adaptor activity"/>
    <property type="evidence" value="ECO:0007669"/>
    <property type="project" value="TreeGrafter"/>
</dbReference>
<feature type="domain" description="Outer membrane protein assembly factor BamE" evidence="5">
    <location>
        <begin position="31"/>
        <end position="98"/>
    </location>
</feature>
<dbReference type="Proteomes" id="UP000388235">
    <property type="component" value="Chromosome"/>
</dbReference>
<sequence length="103" mass="11472">MPKIFAALAATLILSGCSQFPGVYQIPVEQGNQVEASQLEQLQIGMTRAQVRFLLGTPAFINRLQNDRWIYLRTVKVGEKTTESSKLSIRFDGDVVSAIETDR</sequence>
<dbReference type="OrthoDB" id="9808250at2"/>
<dbReference type="PROSITE" id="PS51257">
    <property type="entry name" value="PROKAR_LIPOPROTEIN"/>
    <property type="match status" value="1"/>
</dbReference>
<dbReference type="KEGG" id="llp:GH975_08295"/>
<evidence type="ECO:0000256" key="4">
    <source>
        <dbReference type="HAMAP-Rule" id="MF_00925"/>
    </source>
</evidence>
<dbReference type="GO" id="GO:0051205">
    <property type="term" value="P:protein insertion into membrane"/>
    <property type="evidence" value="ECO:0007669"/>
    <property type="project" value="UniProtKB-UniRule"/>
</dbReference>
<gene>
    <name evidence="4 6" type="primary">bamE</name>
    <name evidence="6" type="ORF">GH975_08295</name>
</gene>
<evidence type="ECO:0000256" key="1">
    <source>
        <dbReference type="ARBA" id="ARBA00022729"/>
    </source>
</evidence>
<keyword evidence="2 4" id="KW-0472">Membrane</keyword>
<comment type="function">
    <text evidence="4">Part of the outer membrane protein assembly complex, which is involved in assembly and insertion of beta-barrel proteins into the outer membrane.</text>
</comment>
<name>A0A5Q2QFF5_9GAMM</name>
<organism evidence="6 7">
    <name type="scientific">Litorivicinus lipolyticus</name>
    <dbReference type="NCBI Taxonomy" id="418701"/>
    <lineage>
        <taxon>Bacteria</taxon>
        <taxon>Pseudomonadati</taxon>
        <taxon>Pseudomonadota</taxon>
        <taxon>Gammaproteobacteria</taxon>
        <taxon>Oceanospirillales</taxon>
        <taxon>Litorivicinaceae</taxon>
        <taxon>Litorivicinus</taxon>
    </lineage>
</organism>
<dbReference type="GO" id="GO:1990063">
    <property type="term" value="C:Bam protein complex"/>
    <property type="evidence" value="ECO:0007669"/>
    <property type="project" value="TreeGrafter"/>
</dbReference>
<dbReference type="InterPro" id="IPR037873">
    <property type="entry name" value="BamE-like"/>
</dbReference>
<dbReference type="GO" id="GO:0043165">
    <property type="term" value="P:Gram-negative-bacterium-type cell outer membrane assembly"/>
    <property type="evidence" value="ECO:0007669"/>
    <property type="project" value="UniProtKB-UniRule"/>
</dbReference>
<dbReference type="Gene3D" id="3.30.1450.10">
    <property type="match status" value="1"/>
</dbReference>
<dbReference type="PANTHER" id="PTHR37482">
    <property type="entry name" value="OUTER MEMBRANE PROTEIN ASSEMBLY FACTOR BAME"/>
    <property type="match status" value="1"/>
</dbReference>
<dbReference type="RefSeq" id="WP_153714074.1">
    <property type="nucleotide sequence ID" value="NZ_CP045871.1"/>
</dbReference>
<protein>
    <recommendedName>
        <fullName evidence="4">Outer membrane protein assembly factor BamE</fullName>
    </recommendedName>
</protein>
<evidence type="ECO:0000313" key="6">
    <source>
        <dbReference type="EMBL" id="QGG80570.1"/>
    </source>
</evidence>
<comment type="subunit">
    <text evidence="4">Part of the Bam complex.</text>
</comment>
<keyword evidence="4" id="KW-0449">Lipoprotein</keyword>
<proteinExistence type="inferred from homology"/>
<keyword evidence="7" id="KW-1185">Reference proteome</keyword>
<dbReference type="Pfam" id="PF04355">
    <property type="entry name" value="BamE"/>
    <property type="match status" value="1"/>
</dbReference>
<keyword evidence="1 4" id="KW-0732">Signal</keyword>
<comment type="similarity">
    <text evidence="4">Belongs to the BamE family.</text>
</comment>
<dbReference type="AlphaFoldDB" id="A0A5Q2QFF5"/>
<dbReference type="EMBL" id="CP045871">
    <property type="protein sequence ID" value="QGG80570.1"/>
    <property type="molecule type" value="Genomic_DNA"/>
</dbReference>
<dbReference type="HAMAP" id="MF_00925">
    <property type="entry name" value="OM_assembly_BamE"/>
    <property type="match status" value="1"/>
</dbReference>
<keyword evidence="3 4" id="KW-0998">Cell outer membrane</keyword>
<keyword evidence="4" id="KW-0564">Palmitate</keyword>
<reference evidence="6 7" key="1">
    <citation type="submission" date="2019-11" db="EMBL/GenBank/DDBJ databases">
        <authorList>
            <person name="Khan S.A."/>
            <person name="Jeon C.O."/>
            <person name="Chun B.H."/>
        </authorList>
    </citation>
    <scope>NUCLEOTIDE SEQUENCE [LARGE SCALE GENOMIC DNA]</scope>
    <source>
        <strain evidence="6 7">IMCC 1097</strain>
    </source>
</reference>
<accession>A0A5Q2QFF5</accession>
<comment type="subcellular location">
    <subcellularLocation>
        <location evidence="4">Cell outer membrane</location>
        <topology evidence="4">Lipid-anchor</topology>
    </subcellularLocation>
</comment>
<evidence type="ECO:0000256" key="3">
    <source>
        <dbReference type="ARBA" id="ARBA00023237"/>
    </source>
</evidence>
<evidence type="ECO:0000313" key="7">
    <source>
        <dbReference type="Proteomes" id="UP000388235"/>
    </source>
</evidence>
<dbReference type="PANTHER" id="PTHR37482:SF1">
    <property type="entry name" value="OUTER MEMBRANE PROTEIN ASSEMBLY FACTOR BAME"/>
    <property type="match status" value="1"/>
</dbReference>
<evidence type="ECO:0000256" key="2">
    <source>
        <dbReference type="ARBA" id="ARBA00023136"/>
    </source>
</evidence>
<dbReference type="InterPro" id="IPR026592">
    <property type="entry name" value="BamE"/>
</dbReference>